<evidence type="ECO:0000313" key="2">
    <source>
        <dbReference type="WBParaSite" id="RSKR_0001007000.1"/>
    </source>
</evidence>
<protein>
    <submittedName>
        <fullName evidence="2">Protein TSSC4</fullName>
    </submittedName>
</protein>
<name>A0AC35UDR7_9BILA</name>
<proteinExistence type="predicted"/>
<reference evidence="2" key="1">
    <citation type="submission" date="2016-11" db="UniProtKB">
        <authorList>
            <consortium name="WormBaseParasite"/>
        </authorList>
    </citation>
    <scope>IDENTIFICATION</scope>
    <source>
        <strain evidence="2">KR3021</strain>
    </source>
</reference>
<dbReference type="WBParaSite" id="RSKR_0001007000.1">
    <property type="protein sequence ID" value="RSKR_0001007000.1"/>
    <property type="gene ID" value="RSKR_0001007000"/>
</dbReference>
<sequence>MEGLGCEKHQVFDPRGIGLFTAEAPRMVVDVGTFDPARFRDEAPRRRKKVYRKPSRWEEYEEDEDDRGGRQMPLTKVDLSISVKKIKNDIVDGSVEDKKVNVAKSRVKERRHPANSFRSSSRLAEEQAAMAKLQLGPKLFDLRELDRSTEPEVKVFLRTNLDRSTKDGCNCRDKVKTSTNKAQVDVVDREVKVETKNLTTTMKPSEPVGVEQNFQIEVDPHDYDVDEDVEIKLRDDGSRRGRAFSTHLFMHDTRQRFMKLGR</sequence>
<evidence type="ECO:0000313" key="1">
    <source>
        <dbReference type="Proteomes" id="UP000095286"/>
    </source>
</evidence>
<accession>A0AC35UDR7</accession>
<organism evidence="1 2">
    <name type="scientific">Rhabditophanes sp. KR3021</name>
    <dbReference type="NCBI Taxonomy" id="114890"/>
    <lineage>
        <taxon>Eukaryota</taxon>
        <taxon>Metazoa</taxon>
        <taxon>Ecdysozoa</taxon>
        <taxon>Nematoda</taxon>
        <taxon>Chromadorea</taxon>
        <taxon>Rhabditida</taxon>
        <taxon>Tylenchina</taxon>
        <taxon>Panagrolaimomorpha</taxon>
        <taxon>Strongyloidoidea</taxon>
        <taxon>Alloionematidae</taxon>
        <taxon>Rhabditophanes</taxon>
    </lineage>
</organism>
<dbReference type="Proteomes" id="UP000095286">
    <property type="component" value="Unplaced"/>
</dbReference>